<dbReference type="Pfam" id="PF09803">
    <property type="entry name" value="Pet100"/>
    <property type="match status" value="1"/>
</dbReference>
<keyword evidence="2" id="KW-0812">Transmembrane</keyword>
<sequence>MSGVGRKKGILEVFKFATYVTIPIVMMSMFANNTENLDRIIRNRAYVVYPPEGPRPPSGDEIREMVKKNKTVS</sequence>
<feature type="transmembrane region" description="Helical" evidence="2">
    <location>
        <begin position="12"/>
        <end position="31"/>
    </location>
</feature>
<proteinExistence type="predicted"/>
<keyword evidence="2" id="KW-1133">Transmembrane helix</keyword>
<name>A0ABP0TPN4_9BRYO</name>
<dbReference type="PANTHER" id="PTHR35700:SF1">
    <property type="entry name" value="OS07G0181800 PROTEIN"/>
    <property type="match status" value="1"/>
</dbReference>
<organism evidence="3 4">
    <name type="scientific">Sphagnum troendelagicum</name>
    <dbReference type="NCBI Taxonomy" id="128251"/>
    <lineage>
        <taxon>Eukaryota</taxon>
        <taxon>Viridiplantae</taxon>
        <taxon>Streptophyta</taxon>
        <taxon>Embryophyta</taxon>
        <taxon>Bryophyta</taxon>
        <taxon>Sphagnophytina</taxon>
        <taxon>Sphagnopsida</taxon>
        <taxon>Sphagnales</taxon>
        <taxon>Sphagnaceae</taxon>
        <taxon>Sphagnum</taxon>
    </lineage>
</organism>
<dbReference type="PANTHER" id="PTHR35700">
    <property type="entry name" value="OS07G0181800 PROTEIN"/>
    <property type="match status" value="1"/>
</dbReference>
<gene>
    <name evidence="3" type="ORF">CSSPTR1EN2_LOCUS6121</name>
</gene>
<evidence type="ECO:0000256" key="1">
    <source>
        <dbReference type="SAM" id="MobiDB-lite"/>
    </source>
</evidence>
<evidence type="ECO:0000313" key="3">
    <source>
        <dbReference type="EMBL" id="CAK9201866.1"/>
    </source>
</evidence>
<accession>A0ABP0TPN4</accession>
<keyword evidence="2" id="KW-0472">Membrane</keyword>
<dbReference type="Proteomes" id="UP001497512">
    <property type="component" value="Chromosome 13"/>
</dbReference>
<dbReference type="EMBL" id="OZ019905">
    <property type="protein sequence ID" value="CAK9201866.1"/>
    <property type="molecule type" value="Genomic_DNA"/>
</dbReference>
<reference evidence="3" key="1">
    <citation type="submission" date="2024-02" db="EMBL/GenBank/DDBJ databases">
        <authorList>
            <consortium name="ELIXIR-Norway"/>
            <consortium name="Elixir Norway"/>
        </authorList>
    </citation>
    <scope>NUCLEOTIDE SEQUENCE</scope>
</reference>
<evidence type="ECO:0000313" key="4">
    <source>
        <dbReference type="Proteomes" id="UP001497512"/>
    </source>
</evidence>
<feature type="compositionally biased region" description="Basic and acidic residues" evidence="1">
    <location>
        <begin position="58"/>
        <end position="67"/>
    </location>
</feature>
<keyword evidence="4" id="KW-1185">Reference proteome</keyword>
<evidence type="ECO:0000256" key="2">
    <source>
        <dbReference type="SAM" id="Phobius"/>
    </source>
</evidence>
<protein>
    <submittedName>
        <fullName evidence="3">Uncharacterized protein</fullName>
    </submittedName>
</protein>
<dbReference type="InterPro" id="IPR018625">
    <property type="entry name" value="Pet100"/>
</dbReference>
<feature type="region of interest" description="Disordered" evidence="1">
    <location>
        <begin position="52"/>
        <end position="73"/>
    </location>
</feature>